<sequence>MLQSICHRPNPKIAECSGKAFSNPRPHLTIFHILHNLKSLKIREFSDGSKKKCSYKRARAGKSGVPKTKICRVRIPPDTLKPPSTDVRYQQLSKMPLA</sequence>
<dbReference type="AlphaFoldDB" id="K9FP89"/>
<feature type="region of interest" description="Disordered" evidence="1">
    <location>
        <begin position="75"/>
        <end position="98"/>
    </location>
</feature>
<dbReference type="VEuPathDB" id="FungiDB:PDIP_86560"/>
<name>K9FP89_PEND1</name>
<comment type="caution">
    <text evidence="2">The sequence shown here is derived from an EMBL/GenBank/DDBJ whole genome shotgun (WGS) entry which is preliminary data.</text>
</comment>
<dbReference type="EMBL" id="AKCU01000528">
    <property type="protein sequence ID" value="EKV04568.1"/>
    <property type="molecule type" value="Genomic_DNA"/>
</dbReference>
<feature type="compositionally biased region" description="Polar residues" evidence="1">
    <location>
        <begin position="87"/>
        <end position="98"/>
    </location>
</feature>
<evidence type="ECO:0000256" key="1">
    <source>
        <dbReference type="SAM" id="MobiDB-lite"/>
    </source>
</evidence>
<dbReference type="Proteomes" id="UP000009886">
    <property type="component" value="Unassembled WGS sequence"/>
</dbReference>
<proteinExistence type="predicted"/>
<protein>
    <submittedName>
        <fullName evidence="2">Uncharacterized protein</fullName>
    </submittedName>
</protein>
<evidence type="ECO:0000313" key="2">
    <source>
        <dbReference type="EMBL" id="EKV04568.1"/>
    </source>
</evidence>
<accession>K9FP89</accession>
<gene>
    <name evidence="2" type="ORF">PDIP_86560</name>
</gene>
<evidence type="ECO:0000313" key="3">
    <source>
        <dbReference type="Proteomes" id="UP000009886"/>
    </source>
</evidence>
<dbReference type="HOGENOM" id="CLU_2334288_0_0_1"/>
<reference evidence="3" key="1">
    <citation type="journal article" date="2012" name="BMC Genomics">
        <title>Genome sequence of the necrotrophic fungus Penicillium digitatum, the main postharvest pathogen of citrus.</title>
        <authorList>
            <person name="Marcet-Houben M."/>
            <person name="Ballester A.-R."/>
            <person name="de la Fuente B."/>
            <person name="Harries E."/>
            <person name="Marcos J.F."/>
            <person name="Gonzalez-Candelas L."/>
            <person name="Gabaldon T."/>
        </authorList>
    </citation>
    <scope>NUCLEOTIDE SEQUENCE [LARGE SCALE GENOMIC DNA]</scope>
    <source>
        <strain evidence="3">Pd1 / CECT 20795</strain>
    </source>
</reference>
<dbReference type="KEGG" id="pdp:PDIP_86560"/>
<organism evidence="2 3">
    <name type="scientific">Penicillium digitatum (strain Pd1 / CECT 20795)</name>
    <name type="common">Green mold</name>
    <dbReference type="NCBI Taxonomy" id="1170230"/>
    <lineage>
        <taxon>Eukaryota</taxon>
        <taxon>Fungi</taxon>
        <taxon>Dikarya</taxon>
        <taxon>Ascomycota</taxon>
        <taxon>Pezizomycotina</taxon>
        <taxon>Eurotiomycetes</taxon>
        <taxon>Eurotiomycetidae</taxon>
        <taxon>Eurotiales</taxon>
        <taxon>Aspergillaceae</taxon>
        <taxon>Penicillium</taxon>
    </lineage>
</organism>